<accession>X1TVH6</accession>
<dbReference type="GO" id="GO:0030170">
    <property type="term" value="F:pyridoxal phosphate binding"/>
    <property type="evidence" value="ECO:0007669"/>
    <property type="project" value="TreeGrafter"/>
</dbReference>
<feature type="domain" description="Aminotransferase class V" evidence="6">
    <location>
        <begin position="6"/>
        <end position="112"/>
    </location>
</feature>
<dbReference type="InterPro" id="IPR000192">
    <property type="entry name" value="Aminotrans_V_dom"/>
</dbReference>
<dbReference type="GO" id="GO:0004648">
    <property type="term" value="F:O-phospho-L-serine:2-oxoglutarate aminotransferase activity"/>
    <property type="evidence" value="ECO:0007669"/>
    <property type="project" value="UniProtKB-EC"/>
</dbReference>
<comment type="catalytic activity">
    <reaction evidence="5">
        <text>O-phospho-L-serine + 2-oxoglutarate = 3-phosphooxypyruvate + L-glutamate</text>
        <dbReference type="Rhea" id="RHEA:14329"/>
        <dbReference type="ChEBI" id="CHEBI:16810"/>
        <dbReference type="ChEBI" id="CHEBI:18110"/>
        <dbReference type="ChEBI" id="CHEBI:29985"/>
        <dbReference type="ChEBI" id="CHEBI:57524"/>
        <dbReference type="EC" id="2.6.1.52"/>
    </reaction>
</comment>
<dbReference type="Pfam" id="PF00266">
    <property type="entry name" value="Aminotran_5"/>
    <property type="match status" value="1"/>
</dbReference>
<gene>
    <name evidence="7" type="ORF">S12H4_43623</name>
</gene>
<dbReference type="InterPro" id="IPR015421">
    <property type="entry name" value="PyrdxlP-dep_Trfase_major"/>
</dbReference>
<name>X1TVH6_9ZZZZ</name>
<comment type="pathway">
    <text evidence="4">Amino-acid biosynthesis.</text>
</comment>
<evidence type="ECO:0000256" key="1">
    <source>
        <dbReference type="ARBA" id="ARBA00001933"/>
    </source>
</evidence>
<comment type="caution">
    <text evidence="7">The sequence shown here is derived from an EMBL/GenBank/DDBJ whole genome shotgun (WGS) entry which is preliminary data.</text>
</comment>
<dbReference type="InterPro" id="IPR015424">
    <property type="entry name" value="PyrdxlP-dep_Trfase"/>
</dbReference>
<organism evidence="7">
    <name type="scientific">marine sediment metagenome</name>
    <dbReference type="NCBI Taxonomy" id="412755"/>
    <lineage>
        <taxon>unclassified sequences</taxon>
        <taxon>metagenomes</taxon>
        <taxon>ecological metagenomes</taxon>
    </lineage>
</organism>
<keyword evidence="2" id="KW-0808">Transferase</keyword>
<sequence length="119" mass="13471">MEQRVHNFNPGPATLPLPVLEEIKENLLSFRGSGMSITEVSHRSREFDEVLTDAIERTRRLLKLTDDYHVLFIQGGASMQFCMIPMNLALPGKPLNYLNTGTWSTKAIKEAQIQGKDVR</sequence>
<evidence type="ECO:0000313" key="7">
    <source>
        <dbReference type="EMBL" id="GAJ09353.1"/>
    </source>
</evidence>
<proteinExistence type="predicted"/>
<dbReference type="PANTHER" id="PTHR43247:SF1">
    <property type="entry name" value="PHOSPHOSERINE AMINOTRANSFERASE"/>
    <property type="match status" value="1"/>
</dbReference>
<dbReference type="AlphaFoldDB" id="X1TVH6"/>
<evidence type="ECO:0000256" key="3">
    <source>
        <dbReference type="ARBA" id="ARBA00022898"/>
    </source>
</evidence>
<evidence type="ECO:0000256" key="2">
    <source>
        <dbReference type="ARBA" id="ARBA00022679"/>
    </source>
</evidence>
<reference evidence="7" key="1">
    <citation type="journal article" date="2014" name="Front. Microbiol.">
        <title>High frequency of phylogenetically diverse reductive dehalogenase-homologous genes in deep subseafloor sedimentary metagenomes.</title>
        <authorList>
            <person name="Kawai M."/>
            <person name="Futagami T."/>
            <person name="Toyoda A."/>
            <person name="Takaki Y."/>
            <person name="Nishi S."/>
            <person name="Hori S."/>
            <person name="Arai W."/>
            <person name="Tsubouchi T."/>
            <person name="Morono Y."/>
            <person name="Uchiyama I."/>
            <person name="Ito T."/>
            <person name="Fujiyama A."/>
            <person name="Inagaki F."/>
            <person name="Takami H."/>
        </authorList>
    </citation>
    <scope>NUCLEOTIDE SEQUENCE</scope>
    <source>
        <strain evidence="7">Expedition CK06-06</strain>
    </source>
</reference>
<protein>
    <recommendedName>
        <fullName evidence="6">Aminotransferase class V domain-containing protein</fullName>
    </recommendedName>
</protein>
<dbReference type="PANTHER" id="PTHR43247">
    <property type="entry name" value="PHOSPHOSERINE AMINOTRANSFERASE"/>
    <property type="match status" value="1"/>
</dbReference>
<evidence type="ECO:0000259" key="6">
    <source>
        <dbReference type="Pfam" id="PF00266"/>
    </source>
</evidence>
<dbReference type="Gene3D" id="3.40.640.10">
    <property type="entry name" value="Type I PLP-dependent aspartate aminotransferase-like (Major domain)"/>
    <property type="match status" value="1"/>
</dbReference>
<comment type="cofactor">
    <cofactor evidence="1">
        <name>pyridoxal 5'-phosphate</name>
        <dbReference type="ChEBI" id="CHEBI:597326"/>
    </cofactor>
</comment>
<dbReference type="EMBL" id="BARW01026793">
    <property type="protein sequence ID" value="GAJ09353.1"/>
    <property type="molecule type" value="Genomic_DNA"/>
</dbReference>
<dbReference type="SUPFAM" id="SSF53383">
    <property type="entry name" value="PLP-dependent transferases"/>
    <property type="match status" value="1"/>
</dbReference>
<feature type="non-terminal residue" evidence="7">
    <location>
        <position position="119"/>
    </location>
</feature>
<dbReference type="GO" id="GO:0005737">
    <property type="term" value="C:cytoplasm"/>
    <property type="evidence" value="ECO:0007669"/>
    <property type="project" value="TreeGrafter"/>
</dbReference>
<evidence type="ECO:0000256" key="4">
    <source>
        <dbReference type="ARBA" id="ARBA00029440"/>
    </source>
</evidence>
<dbReference type="InterPro" id="IPR022278">
    <property type="entry name" value="Pser_aminoTfrase"/>
</dbReference>
<keyword evidence="3" id="KW-0663">Pyridoxal phosphate</keyword>
<evidence type="ECO:0000256" key="5">
    <source>
        <dbReference type="ARBA" id="ARBA00049007"/>
    </source>
</evidence>
<dbReference type="GO" id="GO:0006564">
    <property type="term" value="P:L-serine biosynthetic process"/>
    <property type="evidence" value="ECO:0007669"/>
    <property type="project" value="InterPro"/>
</dbReference>